<dbReference type="AlphaFoldDB" id="A0A4C2A4S6"/>
<evidence type="ECO:0000313" key="2">
    <source>
        <dbReference type="Proteomes" id="UP000299102"/>
    </source>
</evidence>
<gene>
    <name evidence="1" type="ORF">EVAR_88598_1</name>
</gene>
<protein>
    <submittedName>
        <fullName evidence="1">Uncharacterized protein</fullName>
    </submittedName>
</protein>
<proteinExistence type="predicted"/>
<comment type="caution">
    <text evidence="1">The sequence shown here is derived from an EMBL/GenBank/DDBJ whole genome shotgun (WGS) entry which is preliminary data.</text>
</comment>
<sequence>MSHRTREARRMPCVSLPLNYDRSAARSTRELVHSFANVLQVISPAPVPLHSPVLRARGVLLARCSAFGGGVYRSVRFPLSSPSIIAPPGDTTLIFSPTIIDLMSNGQCNRNVQMSPRATALCCYS</sequence>
<organism evidence="1 2">
    <name type="scientific">Eumeta variegata</name>
    <name type="common">Bagworm moth</name>
    <name type="synonym">Eumeta japonica</name>
    <dbReference type="NCBI Taxonomy" id="151549"/>
    <lineage>
        <taxon>Eukaryota</taxon>
        <taxon>Metazoa</taxon>
        <taxon>Ecdysozoa</taxon>
        <taxon>Arthropoda</taxon>
        <taxon>Hexapoda</taxon>
        <taxon>Insecta</taxon>
        <taxon>Pterygota</taxon>
        <taxon>Neoptera</taxon>
        <taxon>Endopterygota</taxon>
        <taxon>Lepidoptera</taxon>
        <taxon>Glossata</taxon>
        <taxon>Ditrysia</taxon>
        <taxon>Tineoidea</taxon>
        <taxon>Psychidae</taxon>
        <taxon>Oiketicinae</taxon>
        <taxon>Eumeta</taxon>
    </lineage>
</organism>
<dbReference type="Proteomes" id="UP000299102">
    <property type="component" value="Unassembled WGS sequence"/>
</dbReference>
<evidence type="ECO:0000313" key="1">
    <source>
        <dbReference type="EMBL" id="GBP94762.1"/>
    </source>
</evidence>
<accession>A0A4C2A4S6</accession>
<keyword evidence="2" id="KW-1185">Reference proteome</keyword>
<dbReference type="EMBL" id="BGZK01002546">
    <property type="protein sequence ID" value="GBP94762.1"/>
    <property type="molecule type" value="Genomic_DNA"/>
</dbReference>
<name>A0A4C2A4S6_EUMVA</name>
<reference evidence="1 2" key="1">
    <citation type="journal article" date="2019" name="Commun. Biol.">
        <title>The bagworm genome reveals a unique fibroin gene that provides high tensile strength.</title>
        <authorList>
            <person name="Kono N."/>
            <person name="Nakamura H."/>
            <person name="Ohtoshi R."/>
            <person name="Tomita M."/>
            <person name="Numata K."/>
            <person name="Arakawa K."/>
        </authorList>
    </citation>
    <scope>NUCLEOTIDE SEQUENCE [LARGE SCALE GENOMIC DNA]</scope>
</reference>